<gene>
    <name evidence="1" type="ORF">WMO40_17975</name>
</gene>
<dbReference type="Proteomes" id="UP001439875">
    <property type="component" value="Unassembled WGS sequence"/>
</dbReference>
<sequence length="364" mass="43118">MEYRKFILCFVITTMTFVSIYSYFIFKKDPIGYYNLQENSEYYYYNARYQIPAFIKNLEYDTVIIGPSMSQNFDEDKINLIFEVESYNASLSAASAKEQNYIYNLSSSSHPKLKQVFWELNFDSLYGSVDRVNEDSGEFPTYLYNKNKMDDLKYLFSYYAGEALHDKIEAEKGEALKQTPYGIYKFGKGVPHLIPEQYRNEKAVSNENPVPEGVGFKDMKANFDENIYPILKGNPNQNFKLYYTPYSILYHIFNYNRSKQAFIDRLLLKEYIFERVKELKNVQIYDFQTERKITFNLNHYVDNSHYFAYINDWMIKELNQDTYLQTEKTTKLSNKVLLEQVEKFSGSQLGNDTEEDFKESILAK</sequence>
<protein>
    <submittedName>
        <fullName evidence="1">Uncharacterized protein</fullName>
    </submittedName>
</protein>
<comment type="caution">
    <text evidence="1">The sequence shown here is derived from an EMBL/GenBank/DDBJ whole genome shotgun (WGS) entry which is preliminary data.</text>
</comment>
<evidence type="ECO:0000313" key="2">
    <source>
        <dbReference type="Proteomes" id="UP001439875"/>
    </source>
</evidence>
<name>A0ACC6SFC3_9BACI</name>
<accession>A0ACC6SFC3</accession>
<evidence type="ECO:0000313" key="1">
    <source>
        <dbReference type="EMBL" id="MEQ2528576.1"/>
    </source>
</evidence>
<organism evidence="1 2">
    <name type="scientific">Robertmurraya yapensis</name>
    <name type="common">ex Hitch et al 2024</name>
    <dbReference type="NCBI Taxonomy" id="3133160"/>
    <lineage>
        <taxon>Bacteria</taxon>
        <taxon>Bacillati</taxon>
        <taxon>Bacillota</taxon>
        <taxon>Bacilli</taxon>
        <taxon>Bacillales</taxon>
        <taxon>Bacillaceae</taxon>
        <taxon>Robertmurraya</taxon>
    </lineage>
</organism>
<reference evidence="1" key="1">
    <citation type="submission" date="2024-03" db="EMBL/GenBank/DDBJ databases">
        <title>Human intestinal bacterial collection.</title>
        <authorList>
            <person name="Pauvert C."/>
            <person name="Hitch T.C.A."/>
            <person name="Clavel T."/>
        </authorList>
    </citation>
    <scope>NUCLEOTIDE SEQUENCE</scope>
    <source>
        <strain evidence="1">CLA-AA-H227</strain>
    </source>
</reference>
<keyword evidence="2" id="KW-1185">Reference proteome</keyword>
<dbReference type="EMBL" id="JBBMEW010000019">
    <property type="protein sequence ID" value="MEQ2528576.1"/>
    <property type="molecule type" value="Genomic_DNA"/>
</dbReference>
<proteinExistence type="predicted"/>